<dbReference type="Proteomes" id="UP000533429">
    <property type="component" value="Unassembled WGS sequence"/>
</dbReference>
<sequence length="433" mass="50638">MLNLENIKVIEREEQDESYVIHAQSVTPNRTCSECGSFNTVIIGKVTQPYADTPMHGKTVKIKFERKRLRCKDCGKTSFEPLLWLSTEFRMTQRAEEYVMRRCGKVPFIHVATELNVTEGTIRNVFSNYVSVIENKHDWLAPRVLGIDETHFSQKMHLVMTDIEKRTLLDMRKDRSLDATQKAIMRLRGWQHIEIVTMDMWRPYKTAVKQLIPNAVIVIDRFHVAKMAGEAMEKARKATRIELSDKERKKLKNDRKILLKRRDNITGLNELASFDFWTNEYPALMEVYNAKEGFLAMWDMPTRKDAEEYWGHWKSVSTPTVRRYFKDAIRAIDNWHEEIFNWWDYPYTNALTESLNNVIKGTFRSGRGYSFEVLRAKLLYTKGGLETSPSELRKLKPEPTEMFLIDEPEISLHGSLVNSIVDLLTKNQTNTQN</sequence>
<dbReference type="EMBL" id="JABXOR010001217">
    <property type="protein sequence ID" value="NVP02359.1"/>
    <property type="molecule type" value="Genomic_DNA"/>
</dbReference>
<dbReference type="Pfam" id="PF13542">
    <property type="entry name" value="HTH_Tnp_ISL3"/>
    <property type="match status" value="1"/>
</dbReference>
<dbReference type="InterPro" id="IPR047951">
    <property type="entry name" value="Transpos_ISL3"/>
</dbReference>
<dbReference type="Pfam" id="PF01610">
    <property type="entry name" value="DDE_Tnp_ISL3"/>
    <property type="match status" value="1"/>
</dbReference>
<gene>
    <name evidence="4" type="ORF">HWA77_19265</name>
</gene>
<evidence type="ECO:0000259" key="1">
    <source>
        <dbReference type="Pfam" id="PF01610"/>
    </source>
</evidence>
<dbReference type="InterPro" id="IPR002560">
    <property type="entry name" value="Transposase_DDE"/>
</dbReference>
<evidence type="ECO:0000313" key="4">
    <source>
        <dbReference type="EMBL" id="NVP02359.1"/>
    </source>
</evidence>
<evidence type="ECO:0000313" key="5">
    <source>
        <dbReference type="Proteomes" id="UP000533429"/>
    </source>
</evidence>
<dbReference type="InterPro" id="IPR029261">
    <property type="entry name" value="Transposase_Znf"/>
</dbReference>
<reference evidence="4 5" key="1">
    <citation type="submission" date="2020-06" db="EMBL/GenBank/DDBJ databases">
        <title>Photobacterium damselae subsp. damselae comparative genomics.</title>
        <authorList>
            <person name="Osorio C.R."/>
        </authorList>
    </citation>
    <scope>NUCLEOTIDE SEQUENCE [LARGE SCALE GENOMIC DNA]</scope>
    <source>
        <strain evidence="4 5">TW250/03</strain>
    </source>
</reference>
<evidence type="ECO:0000259" key="2">
    <source>
        <dbReference type="Pfam" id="PF13542"/>
    </source>
</evidence>
<feature type="domain" description="Transposase IS204/IS1001/IS1096/IS1165 helix-turn-helix" evidence="2">
    <location>
        <begin position="89"/>
        <end position="130"/>
    </location>
</feature>
<organism evidence="4 5">
    <name type="scientific">Photobacterium damselae subsp. damselae</name>
    <name type="common">Listonella damsela</name>
    <dbReference type="NCBI Taxonomy" id="85581"/>
    <lineage>
        <taxon>Bacteria</taxon>
        <taxon>Pseudomonadati</taxon>
        <taxon>Pseudomonadota</taxon>
        <taxon>Gammaproteobacteria</taxon>
        <taxon>Vibrionales</taxon>
        <taxon>Vibrionaceae</taxon>
        <taxon>Photobacterium</taxon>
    </lineage>
</organism>
<dbReference type="AlphaFoldDB" id="A0A850R4G1"/>
<name>A0A850R4G1_PHODD</name>
<evidence type="ECO:0000259" key="3">
    <source>
        <dbReference type="Pfam" id="PF14690"/>
    </source>
</evidence>
<dbReference type="InterPro" id="IPR032877">
    <property type="entry name" value="Transposase_HTH"/>
</dbReference>
<dbReference type="PANTHER" id="PTHR33498">
    <property type="entry name" value="TRANSPOSASE FOR INSERTION SEQUENCE ELEMENT IS1557"/>
    <property type="match status" value="1"/>
</dbReference>
<accession>A0A850R4G1</accession>
<dbReference type="PANTHER" id="PTHR33498:SF1">
    <property type="entry name" value="TRANSPOSASE FOR INSERTION SEQUENCE ELEMENT IS1557"/>
    <property type="match status" value="1"/>
</dbReference>
<feature type="domain" description="Transposase IS204/IS1001/IS1096/IS1165 zinc-finger" evidence="3">
    <location>
        <begin position="30"/>
        <end position="74"/>
    </location>
</feature>
<dbReference type="Pfam" id="PF14690">
    <property type="entry name" value="Zn_ribbon_ISL3"/>
    <property type="match status" value="1"/>
</dbReference>
<protein>
    <submittedName>
        <fullName evidence="4">ISL3 family transposase</fullName>
    </submittedName>
</protein>
<proteinExistence type="predicted"/>
<dbReference type="NCBIfam" id="NF033550">
    <property type="entry name" value="transpos_ISL3"/>
    <property type="match status" value="1"/>
</dbReference>
<feature type="domain" description="Transposase IS204/IS1001/IS1096/IS1165 DDE" evidence="1">
    <location>
        <begin position="145"/>
        <end position="377"/>
    </location>
</feature>
<comment type="caution">
    <text evidence="4">The sequence shown here is derived from an EMBL/GenBank/DDBJ whole genome shotgun (WGS) entry which is preliminary data.</text>
</comment>